<reference evidence="1" key="1">
    <citation type="submission" date="2022-10" db="EMBL/GenBank/DDBJ databases">
        <title>Culturing micro-colonial fungi from biological soil crusts in the Mojave desert and describing Neophaeococcomyces mojavensis, and introducing the new genera and species Taxawa tesnikishii.</title>
        <authorList>
            <person name="Kurbessoian T."/>
            <person name="Stajich J.E."/>
        </authorList>
    </citation>
    <scope>NUCLEOTIDE SEQUENCE</scope>
    <source>
        <strain evidence="1">JES_115</strain>
    </source>
</reference>
<organism evidence="1 2">
    <name type="scientific">Coniosporium tulheliwenetii</name>
    <dbReference type="NCBI Taxonomy" id="3383036"/>
    <lineage>
        <taxon>Eukaryota</taxon>
        <taxon>Fungi</taxon>
        <taxon>Dikarya</taxon>
        <taxon>Ascomycota</taxon>
        <taxon>Pezizomycotina</taxon>
        <taxon>Dothideomycetes</taxon>
        <taxon>Dothideomycetes incertae sedis</taxon>
        <taxon>Coniosporium</taxon>
    </lineage>
</organism>
<accession>A0ACC2YSI7</accession>
<evidence type="ECO:0000313" key="2">
    <source>
        <dbReference type="Proteomes" id="UP001172680"/>
    </source>
</evidence>
<protein>
    <submittedName>
        <fullName evidence="1">Uncharacterized protein</fullName>
    </submittedName>
</protein>
<comment type="caution">
    <text evidence="1">The sequence shown here is derived from an EMBL/GenBank/DDBJ whole genome shotgun (WGS) entry which is preliminary data.</text>
</comment>
<dbReference type="Proteomes" id="UP001172680">
    <property type="component" value="Unassembled WGS sequence"/>
</dbReference>
<proteinExistence type="predicted"/>
<gene>
    <name evidence="1" type="ORF">H2199_007066</name>
</gene>
<name>A0ACC2YSI7_9PEZI</name>
<keyword evidence="2" id="KW-1185">Reference proteome</keyword>
<dbReference type="EMBL" id="JAPDRP010000021">
    <property type="protein sequence ID" value="KAJ9638378.1"/>
    <property type="molecule type" value="Genomic_DNA"/>
</dbReference>
<evidence type="ECO:0000313" key="1">
    <source>
        <dbReference type="EMBL" id="KAJ9638378.1"/>
    </source>
</evidence>
<sequence length="1497" mass="166963">MSAATGPQSPPELHSRSTHGGPYVLRQLIRDVPLSADEPAENVQITYIEVWNENLYVGTSAAEILHFVLLPAEPQDPLGAPTCILASRLQPASSQSSSVGVQKILLLPQVNKACVLCNNTLSFYSLPELSPAFPNVKPLTCGWVGGVDANIEHAEDVGEDGVVIMLGLAKRIRLVRIREHEEPRGVRAIEFGGCQDAVRRQDVACVADGQSYALVDVVQQQKIPLFSISSVEEQATIAPSSEPEDAPSSESQRASRSGSTASTQIKPARDDHSHGRSTSLGIFAHGAGDQQRQESPRRPGANRFGFDAPDILRRMQSPATAASPERRPSRGASPAPRPSTPDKPLPPEPAKQQTARSFVALKPHVASPTPTEFLLTTGTAPSEPGVGMFVNLEGDPARGTIEFSSYPEAIVIDGRGIDMSIPPGPGSENSEEGFVLAVLSHSSGNRKQYSVEVQRWDIDPDEGAASKERLDLSLMLGDADEQKPMQETSHSLGIRRVIAEQEVILPLISSKLTLKRLNLSSKDSSVERLSSASDATKPASNQAETDSAAITAREKEEREFTGRLCKLKSSVVLWAGEQIYWLVRNPLTIKLDAKLDLAITSTTGADAQSFEINRPQVESLLNEIRGHEPRTALDYLGLRYIRQKASILLLMNLILRTSSGIIVFEHEKAVAEEALVQSEIDPRIVLTLLPVLSDEVVQGKLGVWVQNGLKTVLEAFLSRQSALLVSANPVGPFGDNIMHLVKRFLYVWRRKKGMASIPDEKEVFYTVDAAIIHLLLLLDSQSPKGPANVGSIRSELNGVVDNGVECFERAVALLEQFHRLYVLSRLYQSKKMSAMVLATWRRIIEGERDDGGELTDGEQEVRKYLIRIRDPALVEEYGTWLADRNPKLGVQIFADDNSRVKFQPAHAVAILKKKAPAAVKEYLEHLVFGKKQTQYANELIAFYLDIVVSELESSEDSRSILLQTYETYRALRPPKPTYRQFITDNAMDTEWWHSRLRLLQLLGSSQDLASSYDVSAILARLEPHEQELVPEMIILNGRQGEHEDAIRLLTHGLGDYDTAISYCLLGGSSIFRPISGFMPRDAVPPREEQAKLFGYLLHEFLRIEDMSDRIERTGELLERFGGWFDVADVLAMLPDTWSIDIFSGFLVSALRRLVRERHETTIARALNSAHNLKTSADLVEQVDEIGDIIYEYSLSDPAGLDYISPPCPSNAPNYWPLKAGAPIGTGVLRTCKQIYHEAHLMLLRKNTVHVHIDEDDPEGHNGLCEAASFFTAVGPTRLREIRDVIIYDSMTAPIGDRAFTFSEVCCREAYRSHFMALINTMKVHTSMRVRMAIFFDGYGMEKWERLGSATPFWAGIVGKAIRFPKNLSFEFRFAWEPMPTRHRISFHAFHHRFNQLFAEEALFSRLFGEEALSSSFVSRWSRISLALAQWTYWLADDTDITLDRRNHPLLEMMGRLGEVKHIRQEELPHWWKESEQPGIEARRINIRDTVRDVTVLL</sequence>